<name>A0A1Y5I176_OSTTA</name>
<dbReference type="Proteomes" id="UP000195557">
    <property type="component" value="Unassembled WGS sequence"/>
</dbReference>
<dbReference type="Gene3D" id="3.20.20.60">
    <property type="entry name" value="Phosphoenolpyruvate-binding domains"/>
    <property type="match status" value="1"/>
</dbReference>
<dbReference type="SUPFAM" id="SSF51621">
    <property type="entry name" value="Phosphoenolpyruvate/pyruvate domain"/>
    <property type="match status" value="1"/>
</dbReference>
<dbReference type="InterPro" id="IPR003700">
    <property type="entry name" value="Pantoate_hydroxy_MeTrfase"/>
</dbReference>
<gene>
    <name evidence="7" type="ORF">BE221DRAFT_201936</name>
</gene>
<dbReference type="EMBL" id="KZ155839">
    <property type="protein sequence ID" value="OUS41914.1"/>
    <property type="molecule type" value="Genomic_DNA"/>
</dbReference>
<dbReference type="Pfam" id="PF02548">
    <property type="entry name" value="Pantoate_transf"/>
    <property type="match status" value="1"/>
</dbReference>
<dbReference type="GO" id="GO:0000287">
    <property type="term" value="F:magnesium ion binding"/>
    <property type="evidence" value="ECO:0007669"/>
    <property type="project" value="TreeGrafter"/>
</dbReference>
<dbReference type="NCBIfam" id="NF001452">
    <property type="entry name" value="PRK00311.1"/>
    <property type="match status" value="1"/>
</dbReference>
<keyword evidence="4 6" id="KW-0808">Transferase</keyword>
<comment type="similarity">
    <text evidence="2 6">Belongs to the PanB family.</text>
</comment>
<evidence type="ECO:0000256" key="5">
    <source>
        <dbReference type="ARBA" id="ARBA00049172"/>
    </source>
</evidence>
<keyword evidence="7" id="KW-0489">Methyltransferase</keyword>
<dbReference type="HAMAP" id="MF_00156">
    <property type="entry name" value="PanB"/>
    <property type="match status" value="1"/>
</dbReference>
<dbReference type="UniPathway" id="UPA00028">
    <property type="reaction ID" value="UER00003"/>
</dbReference>
<dbReference type="GO" id="GO:0032259">
    <property type="term" value="P:methylation"/>
    <property type="evidence" value="ECO:0007669"/>
    <property type="project" value="UniProtKB-KW"/>
</dbReference>
<organism evidence="7">
    <name type="scientific">Ostreococcus tauri</name>
    <name type="common">Marine green alga</name>
    <dbReference type="NCBI Taxonomy" id="70448"/>
    <lineage>
        <taxon>Eukaryota</taxon>
        <taxon>Viridiplantae</taxon>
        <taxon>Chlorophyta</taxon>
        <taxon>Mamiellophyceae</taxon>
        <taxon>Mamiellales</taxon>
        <taxon>Bathycoccaceae</taxon>
        <taxon>Ostreococcus</taxon>
    </lineage>
</organism>
<dbReference type="GO" id="GO:0003864">
    <property type="term" value="F:3-methyl-2-oxobutanoate hydroxymethyltransferase activity"/>
    <property type="evidence" value="ECO:0007669"/>
    <property type="project" value="UniProtKB-EC"/>
</dbReference>
<dbReference type="PANTHER" id="PTHR20881">
    <property type="entry name" value="3-METHYL-2-OXOBUTANOATE HYDROXYMETHYLTRANSFERASE"/>
    <property type="match status" value="1"/>
</dbReference>
<proteinExistence type="inferred from homology"/>
<evidence type="ECO:0000256" key="3">
    <source>
        <dbReference type="ARBA" id="ARBA00012618"/>
    </source>
</evidence>
<dbReference type="InterPro" id="IPR015813">
    <property type="entry name" value="Pyrv/PenolPyrv_kinase-like_dom"/>
</dbReference>
<dbReference type="EC" id="2.1.2.11" evidence="3 6"/>
<sequence>MACTQLERGYLSATRPTTHSAKNRVTLASLQDKYRHGHAITAITAYDYPSAVHVDRAGFDIALVGDSAAMVVHGQETTLPMTLEEMIVHCRAVKRGVTRSFIVGDLPFGSYEAGASQALCSATRLVKEAGVDAVKLEGGGVSSVRAVRSIVEAGIAVTGHLGLTPQAVGVLGGFRPQGRTSKSALDIFEASLKLQEAGCMAIVLECVPKLLADAITSALSIPTIGIGAGNGTSGQVLVFHDLLGFLQHPHHAKVSPKFCKQYAHVGEDIQRALEQFSTEVSSKQFPDDTYTPYTFEDGELATFVQELDAAGYGRIVRILEEFKSS</sequence>
<dbReference type="InterPro" id="IPR040442">
    <property type="entry name" value="Pyrv_kinase-like_dom_sf"/>
</dbReference>
<reference evidence="7" key="1">
    <citation type="submission" date="2017-04" db="EMBL/GenBank/DDBJ databases">
        <title>Population genomics of picophytoplankton unveils novel chromosome hypervariability.</title>
        <authorList>
            <consortium name="DOE Joint Genome Institute"/>
            <person name="Blanc-Mathieu R."/>
            <person name="Krasovec M."/>
            <person name="Hebrard M."/>
            <person name="Yau S."/>
            <person name="Desgranges E."/>
            <person name="Martin J."/>
            <person name="Schackwitz W."/>
            <person name="Kuo A."/>
            <person name="Salin G."/>
            <person name="Donnadieu C."/>
            <person name="Desdevises Y."/>
            <person name="Sanchez-Ferandin S."/>
            <person name="Moreau H."/>
            <person name="Rivals E."/>
            <person name="Grigoriev I.V."/>
            <person name="Grimsley N."/>
            <person name="Eyre-Walker A."/>
            <person name="Piganeau G."/>
        </authorList>
    </citation>
    <scope>NUCLEOTIDE SEQUENCE [LARGE SCALE GENOMIC DNA]</scope>
    <source>
        <strain evidence="7">RCC 1115</strain>
    </source>
</reference>
<evidence type="ECO:0000256" key="2">
    <source>
        <dbReference type="ARBA" id="ARBA00008676"/>
    </source>
</evidence>
<dbReference type="AlphaFoldDB" id="A0A1Y5I176"/>
<dbReference type="GO" id="GO:0005739">
    <property type="term" value="C:mitochondrion"/>
    <property type="evidence" value="ECO:0007669"/>
    <property type="project" value="TreeGrafter"/>
</dbReference>
<evidence type="ECO:0000256" key="1">
    <source>
        <dbReference type="ARBA" id="ARBA00005033"/>
    </source>
</evidence>
<dbReference type="GO" id="GO:0008168">
    <property type="term" value="F:methyltransferase activity"/>
    <property type="evidence" value="ECO:0007669"/>
    <property type="project" value="UniProtKB-KW"/>
</dbReference>
<evidence type="ECO:0000313" key="7">
    <source>
        <dbReference type="EMBL" id="OUS41914.1"/>
    </source>
</evidence>
<comment type="pathway">
    <text evidence="1 6">Cofactor biosynthesis; (R)-pantothenate biosynthesis; (R)-pantoate from 3-methyl-2-oxobutanoate: step 1/2.</text>
</comment>
<evidence type="ECO:0000256" key="4">
    <source>
        <dbReference type="ARBA" id="ARBA00022679"/>
    </source>
</evidence>
<comment type="catalytic activity">
    <reaction evidence="5 6">
        <text>(6R)-5,10-methylene-5,6,7,8-tetrahydrofolate + 3-methyl-2-oxobutanoate + H2O = 2-dehydropantoate + (6S)-5,6,7,8-tetrahydrofolate</text>
        <dbReference type="Rhea" id="RHEA:11824"/>
        <dbReference type="ChEBI" id="CHEBI:11561"/>
        <dbReference type="ChEBI" id="CHEBI:11851"/>
        <dbReference type="ChEBI" id="CHEBI:15377"/>
        <dbReference type="ChEBI" id="CHEBI:15636"/>
        <dbReference type="ChEBI" id="CHEBI:57453"/>
        <dbReference type="EC" id="2.1.2.11"/>
    </reaction>
</comment>
<accession>A0A1Y5I176</accession>
<protein>
    <recommendedName>
        <fullName evidence="3 6">3-methyl-2-oxobutanoate hydroxymethyltransferase</fullName>
        <ecNumber evidence="3 6">2.1.2.11</ecNumber>
    </recommendedName>
</protein>
<dbReference type="FunFam" id="3.20.20.60:FF:000003">
    <property type="entry name" value="3-methyl-2-oxobutanoate hydroxymethyltransferase"/>
    <property type="match status" value="1"/>
</dbReference>
<dbReference type="NCBIfam" id="TIGR00222">
    <property type="entry name" value="panB"/>
    <property type="match status" value="1"/>
</dbReference>
<comment type="function">
    <text evidence="6">Catalyzes the reversible reaction in which hydroxymethyl group from 5,10-methylenetetrahydrofolate is transferred onto alpha-ketoisovalerate to form ketopantoate.</text>
</comment>
<dbReference type="PANTHER" id="PTHR20881:SF0">
    <property type="entry name" value="3-METHYL-2-OXOBUTANOATE HYDROXYMETHYLTRANSFERASE"/>
    <property type="match status" value="1"/>
</dbReference>
<evidence type="ECO:0000256" key="6">
    <source>
        <dbReference type="RuleBase" id="RU362100"/>
    </source>
</evidence>
<keyword evidence="6" id="KW-0566">Pantothenate biosynthesis</keyword>
<dbReference type="GO" id="GO:0015940">
    <property type="term" value="P:pantothenate biosynthetic process"/>
    <property type="evidence" value="ECO:0007669"/>
    <property type="project" value="UniProtKB-UniPathway"/>
</dbReference>
<dbReference type="CDD" id="cd06557">
    <property type="entry name" value="KPHMT-like"/>
    <property type="match status" value="1"/>
</dbReference>